<gene>
    <name evidence="2" type="ORF">CHARACLAT_012215</name>
</gene>
<reference evidence="2 3" key="1">
    <citation type="submission" date="2021-06" db="EMBL/GenBank/DDBJ databases">
        <authorList>
            <person name="Palmer J.M."/>
        </authorList>
    </citation>
    <scope>NUCLEOTIDE SEQUENCE [LARGE SCALE GENOMIC DNA]</scope>
    <source>
        <strain evidence="2 3">CL_MEX2019</strain>
        <tissue evidence="2">Muscle</tissue>
    </source>
</reference>
<dbReference type="Proteomes" id="UP001352852">
    <property type="component" value="Unassembled WGS sequence"/>
</dbReference>
<evidence type="ECO:0000256" key="1">
    <source>
        <dbReference type="SAM" id="MobiDB-lite"/>
    </source>
</evidence>
<keyword evidence="3" id="KW-1185">Reference proteome</keyword>
<proteinExistence type="predicted"/>
<evidence type="ECO:0000313" key="2">
    <source>
        <dbReference type="EMBL" id="MED6293610.1"/>
    </source>
</evidence>
<accession>A0ABU7F5L0</accession>
<comment type="caution">
    <text evidence="2">The sequence shown here is derived from an EMBL/GenBank/DDBJ whole genome shotgun (WGS) entry which is preliminary data.</text>
</comment>
<dbReference type="EMBL" id="JAHUTJ010074614">
    <property type="protein sequence ID" value="MED6293610.1"/>
    <property type="molecule type" value="Genomic_DNA"/>
</dbReference>
<sequence length="106" mass="11380">MSVQLLRPPRFSSSLISATERPHRPSVPGGVQPAGEVWATFPVSSKYTSGGSPSRCERSPTAHPQRAGTKIVTSIKLTSYNEVKANSVGEPALAAHEFGEKERHLV</sequence>
<feature type="region of interest" description="Disordered" evidence="1">
    <location>
        <begin position="1"/>
        <end position="33"/>
    </location>
</feature>
<evidence type="ECO:0000313" key="3">
    <source>
        <dbReference type="Proteomes" id="UP001352852"/>
    </source>
</evidence>
<organism evidence="2 3">
    <name type="scientific">Characodon lateralis</name>
    <dbReference type="NCBI Taxonomy" id="208331"/>
    <lineage>
        <taxon>Eukaryota</taxon>
        <taxon>Metazoa</taxon>
        <taxon>Chordata</taxon>
        <taxon>Craniata</taxon>
        <taxon>Vertebrata</taxon>
        <taxon>Euteleostomi</taxon>
        <taxon>Actinopterygii</taxon>
        <taxon>Neopterygii</taxon>
        <taxon>Teleostei</taxon>
        <taxon>Neoteleostei</taxon>
        <taxon>Acanthomorphata</taxon>
        <taxon>Ovalentaria</taxon>
        <taxon>Atherinomorphae</taxon>
        <taxon>Cyprinodontiformes</taxon>
        <taxon>Goodeidae</taxon>
        <taxon>Characodon</taxon>
    </lineage>
</organism>
<feature type="region of interest" description="Disordered" evidence="1">
    <location>
        <begin position="46"/>
        <end position="68"/>
    </location>
</feature>
<name>A0ABU7F5L0_9TELE</name>
<protein>
    <submittedName>
        <fullName evidence="2">Uncharacterized protein</fullName>
    </submittedName>
</protein>